<dbReference type="STRING" id="5601.A0A0D2FVZ1"/>
<feature type="domain" description="Protein kinase" evidence="2">
    <location>
        <begin position="146"/>
        <end position="498"/>
    </location>
</feature>
<dbReference type="InterPro" id="IPR000719">
    <property type="entry name" value="Prot_kinase_dom"/>
</dbReference>
<dbReference type="HOGENOM" id="CLU_417375_0_0_1"/>
<evidence type="ECO:0000313" key="4">
    <source>
        <dbReference type="Proteomes" id="UP000054266"/>
    </source>
</evidence>
<evidence type="ECO:0000256" key="1">
    <source>
        <dbReference type="SAM" id="MobiDB-lite"/>
    </source>
</evidence>
<dbReference type="Pfam" id="PF14441">
    <property type="entry name" value="OTT_1508_deam"/>
    <property type="match status" value="1"/>
</dbReference>
<dbReference type="PROSITE" id="PS50011">
    <property type="entry name" value="PROTEIN_KINASE_DOM"/>
    <property type="match status" value="1"/>
</dbReference>
<proteinExistence type="predicted"/>
<accession>A0A0D2FVZ1</accession>
<name>A0A0D2FVZ1_9EURO</name>
<dbReference type="PANTHER" id="PTHR42037">
    <property type="match status" value="1"/>
</dbReference>
<dbReference type="GO" id="GO:0005524">
    <property type="term" value="F:ATP binding"/>
    <property type="evidence" value="ECO:0007669"/>
    <property type="project" value="InterPro"/>
</dbReference>
<gene>
    <name evidence="3" type="ORF">PV04_09117</name>
</gene>
<evidence type="ECO:0000313" key="3">
    <source>
        <dbReference type="EMBL" id="KIW64164.1"/>
    </source>
</evidence>
<sequence>MQNRKYTVEYMLKLGDDRIFVRLRFNGRVFDIEFGPEDLHDPAYPTDSQPFEQQYLDALQHSFSDDESVEAAEAAQVDEGTEFSESKGHFDTAASPISSECGCEEDPVITFAVGPFLTHGTFETFAPESSTPCLNTLQDILHPPLLSFSLCIVDGNLVPISRSLEEKKTMDPPWAAIGKSEHWLEYPRVKAEEITLAQTSQTSSNTNLVMFNNRICWFKPVLTGVDSHPYIREIDILYKLSRENLSHILRCPRLEAIVLDDKNGDMGFINGLILSAIYPNHGTIADRLNGPEGLSLPITLCERWYHDIENMIHILHNKGFIWGDVSPNNMITDEDENVWIIDFGGGYTEGWVEQEDMETKRGDLEGLKRIKEYLLNMNRMENATDVLQNPELEDVGSTGVSDPEVFLIPSPQAIIIRRSSLRRDHIARRVVDPTPGALLYEIQTSLATLNHQFNVEQTAQEEYLEKKLKARVHAELIVLEYFYERTEALQYLDSDAFIACSKPACYCCSLYFLDHPANVEPPATHQKIYLGWLPPTSVSGVEDPTSTSAIHEKAMLNKMVQTIRSRTIDQIRSQTGLRQRHFDSTTGETASTRAVAAYKRRRQLEELLVAEDTQGDIQDDRGDSEIVLRVAMKNLKVSQSEIQSDEDSDHEGGVKLL</sequence>
<evidence type="ECO:0000259" key="2">
    <source>
        <dbReference type="PROSITE" id="PS50011"/>
    </source>
</evidence>
<keyword evidence="4" id="KW-1185">Reference proteome</keyword>
<reference evidence="3 4" key="1">
    <citation type="submission" date="2015-01" db="EMBL/GenBank/DDBJ databases">
        <title>The Genome Sequence of Capronia semiimmersa CBS27337.</title>
        <authorList>
            <consortium name="The Broad Institute Genomics Platform"/>
            <person name="Cuomo C."/>
            <person name="de Hoog S."/>
            <person name="Gorbushina A."/>
            <person name="Stielow B."/>
            <person name="Teixiera M."/>
            <person name="Abouelleil A."/>
            <person name="Chapman S.B."/>
            <person name="Priest M."/>
            <person name="Young S.K."/>
            <person name="Wortman J."/>
            <person name="Nusbaum C."/>
            <person name="Birren B."/>
        </authorList>
    </citation>
    <scope>NUCLEOTIDE SEQUENCE [LARGE SCALE GENOMIC DNA]</scope>
    <source>
        <strain evidence="3 4">CBS 27337</strain>
    </source>
</reference>
<feature type="region of interest" description="Disordered" evidence="1">
    <location>
        <begin position="638"/>
        <end position="657"/>
    </location>
</feature>
<protein>
    <recommendedName>
        <fullName evidence="2">Protein kinase domain-containing protein</fullName>
    </recommendedName>
</protein>
<dbReference type="AlphaFoldDB" id="A0A0D2FVZ1"/>
<dbReference type="SUPFAM" id="SSF56112">
    <property type="entry name" value="Protein kinase-like (PK-like)"/>
    <property type="match status" value="1"/>
</dbReference>
<dbReference type="InterPro" id="IPR027796">
    <property type="entry name" value="OTT_1508_deam-like"/>
</dbReference>
<dbReference type="EMBL" id="KN846961">
    <property type="protein sequence ID" value="KIW64164.1"/>
    <property type="molecule type" value="Genomic_DNA"/>
</dbReference>
<dbReference type="PANTHER" id="PTHR42037:SF1">
    <property type="match status" value="1"/>
</dbReference>
<dbReference type="Gene3D" id="1.10.510.10">
    <property type="entry name" value="Transferase(Phosphotransferase) domain 1"/>
    <property type="match status" value="1"/>
</dbReference>
<dbReference type="GO" id="GO:0004672">
    <property type="term" value="F:protein kinase activity"/>
    <property type="evidence" value="ECO:0007669"/>
    <property type="project" value="InterPro"/>
</dbReference>
<organism evidence="3 4">
    <name type="scientific">Phialophora macrospora</name>
    <dbReference type="NCBI Taxonomy" id="1851006"/>
    <lineage>
        <taxon>Eukaryota</taxon>
        <taxon>Fungi</taxon>
        <taxon>Dikarya</taxon>
        <taxon>Ascomycota</taxon>
        <taxon>Pezizomycotina</taxon>
        <taxon>Eurotiomycetes</taxon>
        <taxon>Chaetothyriomycetidae</taxon>
        <taxon>Chaetothyriales</taxon>
        <taxon>Herpotrichiellaceae</taxon>
        <taxon>Phialophora</taxon>
    </lineage>
</organism>
<dbReference type="InterPro" id="IPR011009">
    <property type="entry name" value="Kinase-like_dom_sf"/>
</dbReference>
<dbReference type="Proteomes" id="UP000054266">
    <property type="component" value="Unassembled WGS sequence"/>
</dbReference>